<dbReference type="AlphaFoldDB" id="Q3A5Q0"/>
<dbReference type="InterPro" id="IPR052910">
    <property type="entry name" value="ABC-Purine-Binding"/>
</dbReference>
<evidence type="ECO:0000256" key="1">
    <source>
        <dbReference type="ARBA" id="ARBA00022729"/>
    </source>
</evidence>
<protein>
    <submittedName>
        <fullName evidence="3">ABC transporter, periplasmic substrate-binding protein</fullName>
    </submittedName>
</protein>
<dbReference type="Pfam" id="PF04392">
    <property type="entry name" value="ABC_sub_bind"/>
    <property type="match status" value="1"/>
</dbReference>
<dbReference type="KEGG" id="pca:Pcar_1057"/>
<reference evidence="4" key="1">
    <citation type="submission" date="2005-10" db="EMBL/GenBank/DDBJ databases">
        <title>Complete sequence of Pelobacter carbinolicus DSM 2380.</title>
        <authorList>
            <person name="Copeland A."/>
            <person name="Lucas S."/>
            <person name="Lapidus A."/>
            <person name="Barry K."/>
            <person name="Detter J.C."/>
            <person name="Glavina T."/>
            <person name="Hammon N."/>
            <person name="Israni S."/>
            <person name="Pitluck S."/>
            <person name="Chertkov O."/>
            <person name="Schmutz J."/>
            <person name="Larimer F."/>
            <person name="Land M."/>
            <person name="Kyrpides N."/>
            <person name="Ivanova N."/>
            <person name="Richardson P."/>
        </authorList>
    </citation>
    <scope>NUCLEOTIDE SEQUENCE [LARGE SCALE GENOMIC DNA]</scope>
    <source>
        <strain evidence="4">DSM 2380 / NBRC 103641 / GraBd1</strain>
    </source>
</reference>
<dbReference type="eggNOG" id="COG1744">
    <property type="taxonomic scope" value="Bacteria"/>
</dbReference>
<dbReference type="HOGENOM" id="CLU_381658_0_0_7"/>
<reference evidence="3 4" key="2">
    <citation type="journal article" date="2012" name="BMC Genomics">
        <title>The genome of Pelobacter carbinolicus reveals surprising metabolic capabilities and physiological features.</title>
        <authorList>
            <person name="Aklujkar M."/>
            <person name="Haveman S.A."/>
            <person name="Didonato R.Jr."/>
            <person name="Chertkov O."/>
            <person name="Han C.S."/>
            <person name="Land M.L."/>
            <person name="Brown P."/>
            <person name="Lovley D.R."/>
        </authorList>
    </citation>
    <scope>NUCLEOTIDE SEQUENCE [LARGE SCALE GENOMIC DNA]</scope>
    <source>
        <strain evidence="4">DSM 2380 / NBRC 103641 / GraBd1</strain>
    </source>
</reference>
<dbReference type="GO" id="GO:0005886">
    <property type="term" value="C:plasma membrane"/>
    <property type="evidence" value="ECO:0007669"/>
    <property type="project" value="InterPro"/>
</dbReference>
<gene>
    <name evidence="3" type="ordered locus">Pcar_1057</name>
</gene>
<dbReference type="EMBL" id="CP000142">
    <property type="protein sequence ID" value="ABA88307.1"/>
    <property type="molecule type" value="Genomic_DNA"/>
</dbReference>
<sequence length="725" mass="79899">MNLYYQRNTPKSVTSPSLRRTTTRCIKLLAGLVLPLCLLITTWSASPCRATPLAMKVGFVFDGPVGDGGWNYAHELARLKLRETFTNLETISVANVAPEDAIRIIENLIQQGATAVFATNESFSDAVESLAGQHPDTTFFLCEGRCRGPNIVTYCGKIYQPAYLSGILAARMSDKKHLAFLGGSATPANLRLLNAFALGAQSADPSIVIEADWYTPTNISPTADQLAMELIHKGVDVYFNGIHSAQPMQWAMNHKIDVIGFATDLSPFASGQLLTSAAFDWSGLYMKFIHELKQGTLAPGHRCEGLKSGTTILGRLSPAVPDEVAAHIREREKALRSGRLKVFSGPIYDTDNRLRIIKGASATAHQLKNMDWAVRGVTEHHLSSAAKEEKFKIYIVQSYENDHVCGIPQEKGIRAVLEKHFGKAVDIRSHYMNTKTLNSSPARMRADAARAIAKIQHFKPDLVYTLDDNAFREVGLKLVAKPYPVVFSGINKQPQEYNRSTRFLDPQGRPSRNITGVYEQLHLQTALNVMQEIQPDLRQVVALLDGTPTGQAIRKQLLHEIPEGDGHPRLTIRTVTTVTDYLREIKHINADPAVQAVYPVVLSIKDEQHRSIGFRDTLRIFLQNCRKPGIPVNFAFAKLGLFGGASVDFAAMGEQAGNMGVQLLQYKDIRQVPVESARKAVITFNTARAKMLGINIPDNMLASALVFTDMLCFDAPSAAISPVKE</sequence>
<organism evidence="3 4">
    <name type="scientific">Syntrophotalea carbinolica (strain DSM 2380 / NBRC 103641 / GraBd1)</name>
    <name type="common">Pelobacter carbinolicus</name>
    <dbReference type="NCBI Taxonomy" id="338963"/>
    <lineage>
        <taxon>Bacteria</taxon>
        <taxon>Pseudomonadati</taxon>
        <taxon>Thermodesulfobacteriota</taxon>
        <taxon>Desulfuromonadia</taxon>
        <taxon>Desulfuromonadales</taxon>
        <taxon>Syntrophotaleaceae</taxon>
        <taxon>Syntrophotalea</taxon>
    </lineage>
</organism>
<dbReference type="Proteomes" id="UP000002534">
    <property type="component" value="Chromosome"/>
</dbReference>
<dbReference type="OrthoDB" id="5447247at2"/>
<feature type="domain" description="ABC transporter substrate-binding protein PnrA-like" evidence="2">
    <location>
        <begin position="55"/>
        <end position="314"/>
    </location>
</feature>
<dbReference type="STRING" id="338963.Pcar_1057"/>
<dbReference type="RefSeq" id="WP_011340776.1">
    <property type="nucleotide sequence ID" value="NC_007498.2"/>
</dbReference>
<evidence type="ECO:0000313" key="3">
    <source>
        <dbReference type="EMBL" id="ABA88307.1"/>
    </source>
</evidence>
<dbReference type="PANTHER" id="PTHR43208:SF1">
    <property type="entry name" value="ABC TRANSPORTER SUBSTRATE-BINDING PROTEIN"/>
    <property type="match status" value="1"/>
</dbReference>
<evidence type="ECO:0000313" key="4">
    <source>
        <dbReference type="Proteomes" id="UP000002534"/>
    </source>
</evidence>
<keyword evidence="1" id="KW-0732">Signal</keyword>
<dbReference type="eggNOG" id="COG2984">
    <property type="taxonomic scope" value="Bacteria"/>
</dbReference>
<evidence type="ECO:0000259" key="2">
    <source>
        <dbReference type="Pfam" id="PF02608"/>
    </source>
</evidence>
<dbReference type="CDD" id="cd19963">
    <property type="entry name" value="PBP1_BMP-like"/>
    <property type="match status" value="1"/>
</dbReference>
<dbReference type="Pfam" id="PF02608">
    <property type="entry name" value="Bmp"/>
    <property type="match status" value="1"/>
</dbReference>
<dbReference type="PANTHER" id="PTHR43208">
    <property type="entry name" value="ABC TRANSPORTER SUBSTRATE-BINDING PROTEIN"/>
    <property type="match status" value="1"/>
</dbReference>
<name>Q3A5Q0_SYNC1</name>
<dbReference type="InterPro" id="IPR003760">
    <property type="entry name" value="PnrA-like"/>
</dbReference>
<dbReference type="Gene3D" id="3.40.50.2300">
    <property type="match status" value="4"/>
</dbReference>
<dbReference type="InterPro" id="IPR007487">
    <property type="entry name" value="ABC_transpt-TYRBP-like"/>
</dbReference>
<accession>Q3A5Q0</accession>
<keyword evidence="4" id="KW-1185">Reference proteome</keyword>
<proteinExistence type="predicted"/>